<keyword evidence="11" id="KW-0573">Peptidoglycan synthesis</keyword>
<dbReference type="InterPro" id="IPR012338">
    <property type="entry name" value="Beta-lactam/transpept-like"/>
</dbReference>
<dbReference type="InterPro" id="IPR001460">
    <property type="entry name" value="PCN-bd_Tpept"/>
</dbReference>
<keyword evidence="6" id="KW-0645">Protease</keyword>
<dbReference type="GO" id="GO:0009252">
    <property type="term" value="P:peptidoglycan biosynthetic process"/>
    <property type="evidence" value="ECO:0007669"/>
    <property type="project" value="UniProtKB-KW"/>
</dbReference>
<evidence type="ECO:0000256" key="11">
    <source>
        <dbReference type="ARBA" id="ARBA00022984"/>
    </source>
</evidence>
<keyword evidence="10" id="KW-0133">Cell shape</keyword>
<evidence type="ECO:0000313" key="21">
    <source>
        <dbReference type="Proteomes" id="UP000183508"/>
    </source>
</evidence>
<keyword evidence="4" id="KW-1003">Cell membrane</keyword>
<keyword evidence="17" id="KW-1133">Transmembrane helix</keyword>
<dbReference type="OrthoDB" id="9766909at2"/>
<feature type="domain" description="Penicillin-binding protein transpeptidase" evidence="18">
    <location>
        <begin position="335"/>
        <end position="602"/>
    </location>
</feature>
<evidence type="ECO:0000256" key="14">
    <source>
        <dbReference type="ARBA" id="ARBA00023316"/>
    </source>
</evidence>
<dbReference type="EMBL" id="FPBV01000005">
    <property type="protein sequence ID" value="SFU63320.1"/>
    <property type="molecule type" value="Genomic_DNA"/>
</dbReference>
<dbReference type="SUPFAM" id="SSF53955">
    <property type="entry name" value="Lysozyme-like"/>
    <property type="match status" value="1"/>
</dbReference>
<feature type="domain" description="Glycosyl transferase family 51" evidence="19">
    <location>
        <begin position="74"/>
        <end position="246"/>
    </location>
</feature>
<protein>
    <submittedName>
        <fullName evidence="20">Penicillin-binding protein, 1A family</fullName>
    </submittedName>
</protein>
<keyword evidence="12 17" id="KW-0472">Membrane</keyword>
<keyword evidence="17" id="KW-0812">Transmembrane</keyword>
<evidence type="ECO:0000256" key="15">
    <source>
        <dbReference type="ARBA" id="ARBA00034000"/>
    </source>
</evidence>
<evidence type="ECO:0000256" key="9">
    <source>
        <dbReference type="ARBA" id="ARBA00022801"/>
    </source>
</evidence>
<dbReference type="NCBIfam" id="TIGR02074">
    <property type="entry name" value="PBP_1a_fam"/>
    <property type="match status" value="1"/>
</dbReference>
<feature type="transmembrane region" description="Helical" evidence="17">
    <location>
        <begin position="30"/>
        <end position="49"/>
    </location>
</feature>
<evidence type="ECO:0000259" key="18">
    <source>
        <dbReference type="Pfam" id="PF00905"/>
    </source>
</evidence>
<keyword evidence="5" id="KW-0121">Carboxypeptidase</keyword>
<dbReference type="GO" id="GO:0030288">
    <property type="term" value="C:outer membrane-bounded periplasmic space"/>
    <property type="evidence" value="ECO:0007669"/>
    <property type="project" value="TreeGrafter"/>
</dbReference>
<keyword evidence="21" id="KW-1185">Reference proteome</keyword>
<accession>A0A1I7HRM3</accession>
<dbReference type="PANTHER" id="PTHR32282:SF11">
    <property type="entry name" value="PENICILLIN-BINDING PROTEIN 1B"/>
    <property type="match status" value="1"/>
</dbReference>
<evidence type="ECO:0000256" key="16">
    <source>
        <dbReference type="ARBA" id="ARBA00049902"/>
    </source>
</evidence>
<keyword evidence="14" id="KW-0961">Cell wall biogenesis/degradation</keyword>
<evidence type="ECO:0000256" key="3">
    <source>
        <dbReference type="ARBA" id="ARBA00007739"/>
    </source>
</evidence>
<evidence type="ECO:0000256" key="17">
    <source>
        <dbReference type="SAM" id="Phobius"/>
    </source>
</evidence>
<dbReference type="GO" id="GO:0008955">
    <property type="term" value="F:peptidoglycan glycosyltransferase activity"/>
    <property type="evidence" value="ECO:0007669"/>
    <property type="project" value="UniProtKB-EC"/>
</dbReference>
<reference evidence="21" key="1">
    <citation type="submission" date="2016-10" db="EMBL/GenBank/DDBJ databases">
        <authorList>
            <person name="Varghese N."/>
        </authorList>
    </citation>
    <scope>NUCLEOTIDE SEQUENCE [LARGE SCALE GENOMIC DNA]</scope>
    <source>
        <strain evidence="21">DSM 17980</strain>
    </source>
</reference>
<proteinExistence type="inferred from homology"/>
<evidence type="ECO:0000256" key="6">
    <source>
        <dbReference type="ARBA" id="ARBA00022670"/>
    </source>
</evidence>
<keyword evidence="9" id="KW-0378">Hydrolase</keyword>
<dbReference type="GO" id="GO:0008658">
    <property type="term" value="F:penicillin binding"/>
    <property type="evidence" value="ECO:0007669"/>
    <property type="project" value="InterPro"/>
</dbReference>
<evidence type="ECO:0000256" key="8">
    <source>
        <dbReference type="ARBA" id="ARBA00022679"/>
    </source>
</evidence>
<dbReference type="InterPro" id="IPR036950">
    <property type="entry name" value="PBP_transglycosylase"/>
</dbReference>
<evidence type="ECO:0000256" key="7">
    <source>
        <dbReference type="ARBA" id="ARBA00022676"/>
    </source>
</evidence>
<keyword evidence="13" id="KW-0511">Multifunctional enzyme</keyword>
<keyword evidence="8" id="KW-0808">Transferase</keyword>
<comment type="catalytic activity">
    <reaction evidence="16">
        <text>[GlcNAc-(1-&gt;4)-Mur2Ac(oyl-L-Ala-gamma-D-Glu-L-Lys-D-Ala-D-Ala)](n)-di-trans,octa-cis-undecaprenyl diphosphate + beta-D-GlcNAc-(1-&gt;4)-Mur2Ac(oyl-L-Ala-gamma-D-Glu-L-Lys-D-Ala-D-Ala)-di-trans,octa-cis-undecaprenyl diphosphate = [GlcNAc-(1-&gt;4)-Mur2Ac(oyl-L-Ala-gamma-D-Glu-L-Lys-D-Ala-D-Ala)](n+1)-di-trans,octa-cis-undecaprenyl diphosphate + di-trans,octa-cis-undecaprenyl diphosphate + H(+)</text>
        <dbReference type="Rhea" id="RHEA:23708"/>
        <dbReference type="Rhea" id="RHEA-COMP:9602"/>
        <dbReference type="Rhea" id="RHEA-COMP:9603"/>
        <dbReference type="ChEBI" id="CHEBI:15378"/>
        <dbReference type="ChEBI" id="CHEBI:58405"/>
        <dbReference type="ChEBI" id="CHEBI:60033"/>
        <dbReference type="ChEBI" id="CHEBI:78435"/>
        <dbReference type="EC" id="2.4.99.28"/>
    </reaction>
</comment>
<evidence type="ECO:0000259" key="19">
    <source>
        <dbReference type="Pfam" id="PF00912"/>
    </source>
</evidence>
<evidence type="ECO:0000256" key="12">
    <source>
        <dbReference type="ARBA" id="ARBA00023136"/>
    </source>
</evidence>
<keyword evidence="7" id="KW-0328">Glycosyltransferase</keyword>
<dbReference type="FunFam" id="1.10.3810.10:FF:000001">
    <property type="entry name" value="Penicillin-binding protein 1A"/>
    <property type="match status" value="1"/>
</dbReference>
<dbReference type="Pfam" id="PF00912">
    <property type="entry name" value="Transgly"/>
    <property type="match status" value="1"/>
</dbReference>
<evidence type="ECO:0000256" key="10">
    <source>
        <dbReference type="ARBA" id="ARBA00022960"/>
    </source>
</evidence>
<sequence length="681" mass="74204">MAFEQTPAGRAQAGGGAAHWWRKTPWWTKYLAIPLVGGFAGMTGLLLILRTAPLPDQSFVHPTHIDAADGTRLAEWTPKGARAGHVLLQDIPAALQEATLAAEDQKFYQHHAFNPKSLLRATWVNLRHGSIVQGGSTITQQLAKNLFLTQDRTLGRKVREALYALQLELHESKSAILEQYLNTVYYGEGAYGVAAASEVYFNKPVRDLSVAECALLAGLPKGPGLYSPVAHPEAAVRRQREVLDRMVQAGFLTRQEAEAAAREHLSIAPVQRRPLAAPYFTAAAVREVERRFHLAPEDLDQGGIQITTTLDPMLQQAAERAIASTLPRGSGIQAALVALDPQTGAIRALAGGRDFAQSPYNRVFAERQPGSTFKAVLYAAALEHGWTPDRQVASEMTTFLYDQDKTYTVRDYGGIYAHRPLTLREALARSDNVYAVTANLELGPEAVIETARKMGISTPMQPYPSLALGVFPVSPLEMAAAYAALANGGFAVTPYAVEAVHDGRQGRDFATAPSRRRAVPEAVAFQMTDLMRSVLEPGGTGYSVRHYLHGTAAAKTGTTNTDAWMVGYTPRLVCAVWVGYDDNRPLGLAESHLAAPIWAKFMGTAQQRLPGPWFSAPAGLVRRTIDPVTAKLATSACSTTETDYFVPETEPSAFCPLHTPVPDRPGAAGAQWWRRWWPNKR</sequence>
<dbReference type="InterPro" id="IPR023346">
    <property type="entry name" value="Lysozyme-like_dom_sf"/>
</dbReference>
<evidence type="ECO:0000256" key="13">
    <source>
        <dbReference type="ARBA" id="ARBA00023268"/>
    </source>
</evidence>
<evidence type="ECO:0000256" key="2">
    <source>
        <dbReference type="ARBA" id="ARBA00007090"/>
    </source>
</evidence>
<dbReference type="GO" id="GO:0008360">
    <property type="term" value="P:regulation of cell shape"/>
    <property type="evidence" value="ECO:0007669"/>
    <property type="project" value="UniProtKB-KW"/>
</dbReference>
<name>A0A1I7HRM3_9BACL</name>
<dbReference type="AlphaFoldDB" id="A0A1I7HRM3"/>
<organism evidence="20 21">
    <name type="scientific">Alicyclobacillus macrosporangiidus</name>
    <dbReference type="NCBI Taxonomy" id="392015"/>
    <lineage>
        <taxon>Bacteria</taxon>
        <taxon>Bacillati</taxon>
        <taxon>Bacillota</taxon>
        <taxon>Bacilli</taxon>
        <taxon>Bacillales</taxon>
        <taxon>Alicyclobacillaceae</taxon>
        <taxon>Alicyclobacillus</taxon>
    </lineage>
</organism>
<comment type="subcellular location">
    <subcellularLocation>
        <location evidence="1">Cell membrane</location>
    </subcellularLocation>
</comment>
<evidence type="ECO:0000256" key="1">
    <source>
        <dbReference type="ARBA" id="ARBA00004236"/>
    </source>
</evidence>
<dbReference type="Pfam" id="PF00905">
    <property type="entry name" value="Transpeptidase"/>
    <property type="match status" value="1"/>
</dbReference>
<dbReference type="SUPFAM" id="SSF56601">
    <property type="entry name" value="beta-lactamase/transpeptidase-like"/>
    <property type="match status" value="1"/>
</dbReference>
<evidence type="ECO:0000256" key="4">
    <source>
        <dbReference type="ARBA" id="ARBA00022475"/>
    </source>
</evidence>
<dbReference type="eggNOG" id="COG0744">
    <property type="taxonomic scope" value="Bacteria"/>
</dbReference>
<dbReference type="GO" id="GO:0005886">
    <property type="term" value="C:plasma membrane"/>
    <property type="evidence" value="ECO:0007669"/>
    <property type="project" value="UniProtKB-SubCell"/>
</dbReference>
<dbReference type="GO" id="GO:0006508">
    <property type="term" value="P:proteolysis"/>
    <property type="evidence" value="ECO:0007669"/>
    <property type="project" value="UniProtKB-KW"/>
</dbReference>
<dbReference type="PANTHER" id="PTHR32282">
    <property type="entry name" value="BINDING PROTEIN TRANSPEPTIDASE, PUTATIVE-RELATED"/>
    <property type="match status" value="1"/>
</dbReference>
<dbReference type="InterPro" id="IPR050396">
    <property type="entry name" value="Glycosyltr_51/Transpeptidase"/>
</dbReference>
<dbReference type="STRING" id="392015.SAMN05421543_10562"/>
<dbReference type="Gene3D" id="3.40.710.10">
    <property type="entry name" value="DD-peptidase/beta-lactamase superfamily"/>
    <property type="match status" value="1"/>
</dbReference>
<dbReference type="GO" id="GO:0009002">
    <property type="term" value="F:serine-type D-Ala-D-Ala carboxypeptidase activity"/>
    <property type="evidence" value="ECO:0007669"/>
    <property type="project" value="UniProtKB-EC"/>
</dbReference>
<evidence type="ECO:0000313" key="20">
    <source>
        <dbReference type="EMBL" id="SFU63320.1"/>
    </source>
</evidence>
<evidence type="ECO:0000256" key="5">
    <source>
        <dbReference type="ARBA" id="ARBA00022645"/>
    </source>
</evidence>
<gene>
    <name evidence="20" type="ORF">SAMN05421543_10562</name>
</gene>
<comment type="similarity">
    <text evidence="2">In the C-terminal section; belongs to the transpeptidase family.</text>
</comment>
<dbReference type="GO" id="GO:0071555">
    <property type="term" value="P:cell wall organization"/>
    <property type="evidence" value="ECO:0007669"/>
    <property type="project" value="UniProtKB-KW"/>
</dbReference>
<dbReference type="InterPro" id="IPR001264">
    <property type="entry name" value="Glyco_trans_51"/>
</dbReference>
<dbReference type="Gene3D" id="1.10.3810.10">
    <property type="entry name" value="Biosynthetic peptidoglycan transglycosylase-like"/>
    <property type="match status" value="1"/>
</dbReference>
<comment type="catalytic activity">
    <reaction evidence="15">
        <text>Preferential cleavage: (Ac)2-L-Lys-D-Ala-|-D-Ala. Also transpeptidation of peptidyl-alanyl moieties that are N-acyl substituents of D-alanine.</text>
        <dbReference type="EC" id="3.4.16.4"/>
    </reaction>
</comment>
<dbReference type="RefSeq" id="WP_083430232.1">
    <property type="nucleotide sequence ID" value="NZ_FPBV01000005.1"/>
</dbReference>
<comment type="similarity">
    <text evidence="3">In the N-terminal section; belongs to the glycosyltransferase 51 family.</text>
</comment>
<dbReference type="Proteomes" id="UP000183508">
    <property type="component" value="Unassembled WGS sequence"/>
</dbReference>